<dbReference type="EMBL" id="MN739078">
    <property type="protein sequence ID" value="QHS87108.1"/>
    <property type="molecule type" value="Genomic_DNA"/>
</dbReference>
<evidence type="ECO:0000313" key="1">
    <source>
        <dbReference type="EMBL" id="QHS87108.1"/>
    </source>
</evidence>
<reference evidence="1" key="1">
    <citation type="journal article" date="2020" name="Nature">
        <title>Giant virus diversity and host interactions through global metagenomics.</title>
        <authorList>
            <person name="Schulz F."/>
            <person name="Roux S."/>
            <person name="Paez-Espino D."/>
            <person name="Jungbluth S."/>
            <person name="Walsh D.A."/>
            <person name="Denef V.J."/>
            <person name="McMahon K.D."/>
            <person name="Konstantinidis K.T."/>
            <person name="Eloe-Fadrosh E.A."/>
            <person name="Kyrpides N.C."/>
            <person name="Woyke T."/>
        </authorList>
    </citation>
    <scope>NUCLEOTIDE SEQUENCE</scope>
    <source>
        <strain evidence="1">GVMAG-M-3300009684-20</strain>
    </source>
</reference>
<accession>A0A6C0B6F8</accession>
<protein>
    <submittedName>
        <fullName evidence="1">Uncharacterized protein</fullName>
    </submittedName>
</protein>
<name>A0A6C0B6F8_9ZZZZ</name>
<organism evidence="1">
    <name type="scientific">viral metagenome</name>
    <dbReference type="NCBI Taxonomy" id="1070528"/>
    <lineage>
        <taxon>unclassified sequences</taxon>
        <taxon>metagenomes</taxon>
        <taxon>organismal metagenomes</taxon>
    </lineage>
</organism>
<sequence>MAEDNNEAAPVAETLRQWIAMDDEIRQLKLRIKAISEEKVKLGAAVLTFMRENEVDDFKLEGMSGGSISRQVRTVKPAIKRNTIRTQLLLHFSDQPQKVSEALRAIEGIPEDVEDASTFGRQTELLTRRVPKAAKNEMNLHIGP</sequence>
<dbReference type="AlphaFoldDB" id="A0A6C0B6F8"/>
<proteinExistence type="predicted"/>